<keyword evidence="1" id="KW-0732">Signal</keyword>
<dbReference type="EMBL" id="JRPQ01000239">
    <property type="protein sequence ID" value="KGI20978.1"/>
    <property type="molecule type" value="Genomic_DNA"/>
</dbReference>
<evidence type="ECO:0000313" key="2">
    <source>
        <dbReference type="EMBL" id="KGI20978.1"/>
    </source>
</evidence>
<feature type="signal peptide" evidence="1">
    <location>
        <begin position="1"/>
        <end position="41"/>
    </location>
</feature>
<dbReference type="Proteomes" id="UP000029723">
    <property type="component" value="Unassembled WGS sequence"/>
</dbReference>
<accession>A0A098YQN5</accession>
<sequence length="79" mass="9056">MPELNIYVVIKDFYNYKKTKSTMKKVLFLTYLMLMSIGLHAQNETVTNQTVLDLLKEGFSSKEIIGAIDNSSTRTITFD</sequence>
<feature type="chain" id="PRO_5001942649" evidence="1">
    <location>
        <begin position="42"/>
        <end position="79"/>
    </location>
</feature>
<evidence type="ECO:0000313" key="3">
    <source>
        <dbReference type="Proteomes" id="UP000029723"/>
    </source>
</evidence>
<dbReference type="AlphaFoldDB" id="A0A098YQN5"/>
<evidence type="ECO:0000256" key="1">
    <source>
        <dbReference type="SAM" id="SignalP"/>
    </source>
</evidence>
<comment type="caution">
    <text evidence="2">The sequence shown here is derived from an EMBL/GenBank/DDBJ whole genome shotgun (WGS) entry which is preliminary data.</text>
</comment>
<feature type="non-terminal residue" evidence="2">
    <location>
        <position position="79"/>
    </location>
</feature>
<reference evidence="2 3" key="1">
    <citation type="submission" date="2014-07" db="EMBL/GenBank/DDBJ databases">
        <authorList>
            <person name="McCorrison J."/>
            <person name="Sanka R."/>
            <person name="Torralba M."/>
            <person name="Gillis M."/>
            <person name="Haft D.H."/>
            <person name="Methe B."/>
            <person name="Sutton G."/>
            <person name="Nelson K.E."/>
        </authorList>
    </citation>
    <scope>NUCLEOTIDE SEQUENCE [LARGE SCALE GENOMIC DNA]</scope>
    <source>
        <strain evidence="2 3">S9-PR14</strain>
    </source>
</reference>
<gene>
    <name evidence="2" type="ORF">HMPREF9304_12965</name>
</gene>
<protein>
    <submittedName>
        <fullName evidence="2">Uncharacterized protein</fullName>
    </submittedName>
</protein>
<organism evidence="2 3">
    <name type="scientific">Hoylesella timonensis S9-PR14</name>
    <dbReference type="NCBI Taxonomy" id="1401062"/>
    <lineage>
        <taxon>Bacteria</taxon>
        <taxon>Pseudomonadati</taxon>
        <taxon>Bacteroidota</taxon>
        <taxon>Bacteroidia</taxon>
        <taxon>Bacteroidales</taxon>
        <taxon>Prevotellaceae</taxon>
        <taxon>Hoylesella</taxon>
    </lineage>
</organism>
<name>A0A098YQN5_9BACT</name>
<proteinExistence type="predicted"/>